<evidence type="ECO:0000313" key="4">
    <source>
        <dbReference type="Proteomes" id="UP001523219"/>
    </source>
</evidence>
<gene>
    <name evidence="3" type="ORF">NGF19_09880</name>
</gene>
<organism evidence="3 4">
    <name type="scientific">Streptomyces macrolidinus</name>
    <dbReference type="NCBI Taxonomy" id="2952607"/>
    <lineage>
        <taxon>Bacteria</taxon>
        <taxon>Bacillati</taxon>
        <taxon>Actinomycetota</taxon>
        <taxon>Actinomycetes</taxon>
        <taxon>Kitasatosporales</taxon>
        <taxon>Streptomycetaceae</taxon>
        <taxon>Streptomyces</taxon>
    </lineage>
</organism>
<keyword evidence="2" id="KW-0472">Membrane</keyword>
<sequence>MGATGGVRVTGEAGESVKRSGWRGVGKRKVLAGGAALVLLAALAGTWATRTWPFTADESYCWGAWRENSGPEFLGGAALDDGNGRRTGTEEAPTPQHPTGTCAVAIDTWHSFGDGDKITTRVKVNVDYGPVPKPLSERATWVADHLGGDALPLPDGLPGVVHSLGGAIVLPKRCDAPDGRPTVVTLTSHATDTWSKGTSAGQVGLGGPRSVAALLVAAANHGMQAAGCEAGRPYKLVSPMLHLPEKAENFVSDDICRIPGLTADKAVGDELEYQVGAVDRDLQSCSLRLERGEGRVYDGLMVAQPRLADLLDGVTGDRPPAPGWRGTGVFKDDYGIVRADCAGRPATFVMLYMSSERQKAFTDAVTQRLGCAPLAPRHTQPS</sequence>
<proteinExistence type="predicted"/>
<feature type="transmembrane region" description="Helical" evidence="2">
    <location>
        <begin position="30"/>
        <end position="48"/>
    </location>
</feature>
<name>A0ABT0ZCQ1_9ACTN</name>
<feature type="region of interest" description="Disordered" evidence="1">
    <location>
        <begin position="75"/>
        <end position="100"/>
    </location>
</feature>
<evidence type="ECO:0000256" key="1">
    <source>
        <dbReference type="SAM" id="MobiDB-lite"/>
    </source>
</evidence>
<accession>A0ABT0ZCQ1</accession>
<dbReference type="RefSeq" id="WP_252424142.1">
    <property type="nucleotide sequence ID" value="NZ_JAMWMR010000006.1"/>
</dbReference>
<evidence type="ECO:0000256" key="2">
    <source>
        <dbReference type="SAM" id="Phobius"/>
    </source>
</evidence>
<keyword evidence="4" id="KW-1185">Reference proteome</keyword>
<reference evidence="3 4" key="1">
    <citation type="submission" date="2022-05" db="EMBL/GenBank/DDBJ databases">
        <title>Streptomyces sp. nov. RY43-2 isolated from soil of a peat swamp forest.</title>
        <authorList>
            <person name="Kanchanasin P."/>
            <person name="Tanasupawat S."/>
            <person name="Phongsopitanun W."/>
        </authorList>
    </citation>
    <scope>NUCLEOTIDE SEQUENCE [LARGE SCALE GENOMIC DNA]</scope>
    <source>
        <strain evidence="3 4">RY43-2</strain>
    </source>
</reference>
<keyword evidence="2" id="KW-0812">Transmembrane</keyword>
<protein>
    <recommendedName>
        <fullName evidence="5">Secreted protein</fullName>
    </recommendedName>
</protein>
<keyword evidence="2" id="KW-1133">Transmembrane helix</keyword>
<comment type="caution">
    <text evidence="3">The sequence shown here is derived from an EMBL/GenBank/DDBJ whole genome shotgun (WGS) entry which is preliminary data.</text>
</comment>
<evidence type="ECO:0000313" key="3">
    <source>
        <dbReference type="EMBL" id="MCN9241096.1"/>
    </source>
</evidence>
<evidence type="ECO:0008006" key="5">
    <source>
        <dbReference type="Google" id="ProtNLM"/>
    </source>
</evidence>
<dbReference type="EMBL" id="JAMWMR010000006">
    <property type="protein sequence ID" value="MCN9241096.1"/>
    <property type="molecule type" value="Genomic_DNA"/>
</dbReference>
<dbReference type="Proteomes" id="UP001523219">
    <property type="component" value="Unassembled WGS sequence"/>
</dbReference>